<dbReference type="RefSeq" id="WP_107202527.1">
    <property type="nucleotide sequence ID" value="NZ_CP015960.1"/>
</dbReference>
<dbReference type="Pfam" id="PF16925">
    <property type="entry name" value="TetR_C_13"/>
    <property type="match status" value="1"/>
</dbReference>
<accession>A0ABV0E224</accession>
<keyword evidence="2 4" id="KW-0238">DNA-binding</keyword>
<protein>
    <submittedName>
        <fullName evidence="6">TetR/AcrR family transcriptional regulator</fullName>
    </submittedName>
</protein>
<gene>
    <name evidence="6" type="ORF">VOI32_25665</name>
</gene>
<dbReference type="InterPro" id="IPR001647">
    <property type="entry name" value="HTH_TetR"/>
</dbReference>
<organism evidence="6 7">
    <name type="scientific">Paraburkholderia caribensis</name>
    <dbReference type="NCBI Taxonomy" id="75105"/>
    <lineage>
        <taxon>Bacteria</taxon>
        <taxon>Pseudomonadati</taxon>
        <taxon>Pseudomonadota</taxon>
        <taxon>Betaproteobacteria</taxon>
        <taxon>Burkholderiales</taxon>
        <taxon>Burkholderiaceae</taxon>
        <taxon>Paraburkholderia</taxon>
    </lineage>
</organism>
<dbReference type="Pfam" id="PF00440">
    <property type="entry name" value="TetR_N"/>
    <property type="match status" value="1"/>
</dbReference>
<dbReference type="SUPFAM" id="SSF46689">
    <property type="entry name" value="Homeodomain-like"/>
    <property type="match status" value="1"/>
</dbReference>
<evidence type="ECO:0000313" key="7">
    <source>
        <dbReference type="Proteomes" id="UP001462961"/>
    </source>
</evidence>
<dbReference type="InterPro" id="IPR009057">
    <property type="entry name" value="Homeodomain-like_sf"/>
</dbReference>
<dbReference type="PANTHER" id="PTHR47506">
    <property type="entry name" value="TRANSCRIPTIONAL REGULATORY PROTEIN"/>
    <property type="match status" value="1"/>
</dbReference>
<dbReference type="PRINTS" id="PR00455">
    <property type="entry name" value="HTHTETR"/>
</dbReference>
<dbReference type="Gene3D" id="1.10.357.10">
    <property type="entry name" value="Tetracycline Repressor, domain 2"/>
    <property type="match status" value="1"/>
</dbReference>
<keyword evidence="7" id="KW-1185">Reference proteome</keyword>
<feature type="DNA-binding region" description="H-T-H motif" evidence="4">
    <location>
        <begin position="29"/>
        <end position="48"/>
    </location>
</feature>
<proteinExistence type="predicted"/>
<dbReference type="PROSITE" id="PS50977">
    <property type="entry name" value="HTH_TETR_2"/>
    <property type="match status" value="1"/>
</dbReference>
<reference evidence="6 7" key="1">
    <citation type="submission" date="2024-01" db="EMBL/GenBank/DDBJ databases">
        <title>The diversity of rhizobia nodulating Mimosa spp. in eleven states of Brazil covering several biomes is determined by host plant, location, and edaphic factors.</title>
        <authorList>
            <person name="Rouws L."/>
            <person name="Barauna A."/>
            <person name="Beukes C."/>
            <person name="De Faria S.M."/>
            <person name="Gross E."/>
            <person name="Dos Reis Junior F.B."/>
            <person name="Simon M."/>
            <person name="Maluk M."/>
            <person name="Odee D.W."/>
            <person name="Kenicer G."/>
            <person name="Young J.P.W."/>
            <person name="Reis V.M."/>
            <person name="Zilli J."/>
            <person name="James E.K."/>
        </authorList>
    </citation>
    <scope>NUCLEOTIDE SEQUENCE [LARGE SCALE GENOMIC DNA]</scope>
    <source>
        <strain evidence="6 7">JHI1651</strain>
    </source>
</reference>
<dbReference type="InterPro" id="IPR011075">
    <property type="entry name" value="TetR_C"/>
</dbReference>
<feature type="domain" description="HTH tetR-type" evidence="5">
    <location>
        <begin position="6"/>
        <end position="66"/>
    </location>
</feature>
<dbReference type="Gene3D" id="1.10.10.60">
    <property type="entry name" value="Homeodomain-like"/>
    <property type="match status" value="1"/>
</dbReference>
<keyword evidence="3" id="KW-0804">Transcription</keyword>
<dbReference type="Proteomes" id="UP001462961">
    <property type="component" value="Unassembled WGS sequence"/>
</dbReference>
<evidence type="ECO:0000256" key="3">
    <source>
        <dbReference type="ARBA" id="ARBA00023163"/>
    </source>
</evidence>
<evidence type="ECO:0000313" key="6">
    <source>
        <dbReference type="EMBL" id="MEO1757309.1"/>
    </source>
</evidence>
<name>A0ABV0E224_9BURK</name>
<evidence type="ECO:0000259" key="5">
    <source>
        <dbReference type="PROSITE" id="PS50977"/>
    </source>
</evidence>
<evidence type="ECO:0000256" key="4">
    <source>
        <dbReference type="PROSITE-ProRule" id="PRU00335"/>
    </source>
</evidence>
<dbReference type="InterPro" id="IPR036271">
    <property type="entry name" value="Tet_transcr_reg_TetR-rel_C_sf"/>
</dbReference>
<dbReference type="PANTHER" id="PTHR47506:SF1">
    <property type="entry name" value="HTH-TYPE TRANSCRIPTIONAL REGULATOR YJDC"/>
    <property type="match status" value="1"/>
</dbReference>
<dbReference type="SUPFAM" id="SSF48498">
    <property type="entry name" value="Tetracyclin repressor-like, C-terminal domain"/>
    <property type="match status" value="1"/>
</dbReference>
<evidence type="ECO:0000256" key="2">
    <source>
        <dbReference type="ARBA" id="ARBA00023125"/>
    </source>
</evidence>
<sequence>MSGKPQYDEAAVIAAAIDVFWRHGYATASINDLTEATGLSRSSLYQRFGDKDGLFRDALAVYTERVLRRMSAARADSARGSVAAILREFLPTPAAARRPAGCLLSRSTAELLDLAAAGKTTTLAGVARQREIFADLLRAGVANGEVAPGTDVDAFAWYYLGVLQAVLNLPQAGASGEALGSIIDIAMSAWPARTDTDRATMEMRKCSDGELSSEN</sequence>
<keyword evidence="1" id="KW-0805">Transcription regulation</keyword>
<evidence type="ECO:0000256" key="1">
    <source>
        <dbReference type="ARBA" id="ARBA00023015"/>
    </source>
</evidence>
<comment type="caution">
    <text evidence="6">The sequence shown here is derived from an EMBL/GenBank/DDBJ whole genome shotgun (WGS) entry which is preliminary data.</text>
</comment>
<dbReference type="EMBL" id="JAYLVJ010000036">
    <property type="protein sequence ID" value="MEO1757309.1"/>
    <property type="molecule type" value="Genomic_DNA"/>
</dbReference>